<name>A0A4V3CA64_9ACTN</name>
<dbReference type="SUPFAM" id="SSF81301">
    <property type="entry name" value="Nucleotidyltransferase"/>
    <property type="match status" value="1"/>
</dbReference>
<evidence type="ECO:0000313" key="2">
    <source>
        <dbReference type="EMBL" id="TDO49127.1"/>
    </source>
</evidence>
<dbReference type="InterPro" id="IPR036388">
    <property type="entry name" value="WH-like_DNA-bd_sf"/>
</dbReference>
<dbReference type="Proteomes" id="UP000295388">
    <property type="component" value="Unassembled WGS sequence"/>
</dbReference>
<evidence type="ECO:0000259" key="1">
    <source>
        <dbReference type="Pfam" id="PF01909"/>
    </source>
</evidence>
<dbReference type="GO" id="GO:0016779">
    <property type="term" value="F:nucleotidyltransferase activity"/>
    <property type="evidence" value="ECO:0007669"/>
    <property type="project" value="InterPro"/>
</dbReference>
<comment type="caution">
    <text evidence="2">The sequence shown here is derived from an EMBL/GenBank/DDBJ whole genome shotgun (WGS) entry which is preliminary data.</text>
</comment>
<evidence type="ECO:0000313" key="3">
    <source>
        <dbReference type="Proteomes" id="UP000295388"/>
    </source>
</evidence>
<dbReference type="InterPro" id="IPR043519">
    <property type="entry name" value="NT_sf"/>
</dbReference>
<proteinExistence type="predicted"/>
<dbReference type="Gene3D" id="3.30.460.10">
    <property type="entry name" value="Beta Polymerase, domain 2"/>
    <property type="match status" value="1"/>
</dbReference>
<dbReference type="CDD" id="cd05403">
    <property type="entry name" value="NT_KNTase_like"/>
    <property type="match status" value="1"/>
</dbReference>
<dbReference type="PANTHER" id="PTHR43449">
    <property type="entry name" value="NUCLEOTIDYLTRANSFERASE"/>
    <property type="match status" value="1"/>
</dbReference>
<dbReference type="Gene3D" id="1.10.10.10">
    <property type="entry name" value="Winged helix-like DNA-binding domain superfamily/Winged helix DNA-binding domain"/>
    <property type="match status" value="1"/>
</dbReference>
<dbReference type="PANTHER" id="PTHR43449:SF3">
    <property type="entry name" value="POLYMERASE NUCLEOTIDYL TRANSFERASE DOMAIN-CONTAINING PROTEIN"/>
    <property type="match status" value="1"/>
</dbReference>
<dbReference type="SUPFAM" id="SSF46785">
    <property type="entry name" value="Winged helix' DNA-binding domain"/>
    <property type="match status" value="1"/>
</dbReference>
<sequence>MQFPEPISTAIPGLHGRVLGVLTRTDRPLTGRAVAGLLRTPASASGVQKVLDDLARNGLVDVEPAGRAKLYRLNRDHVAYPAIHDLVNLREILLARLRAEAESWEVPAAAVWLFGSSARGQAGPDSDLDLLVVRPDKVDESDPRWLRQIEALTERAARWSGNTCEVVEYSAQELKRLVRRGERLVGELRRDAVPVAGAAPRPSLTRKAS</sequence>
<dbReference type="InterPro" id="IPR036390">
    <property type="entry name" value="WH_DNA-bd_sf"/>
</dbReference>
<keyword evidence="2" id="KW-0808">Transferase</keyword>
<dbReference type="Pfam" id="PF01909">
    <property type="entry name" value="NTP_transf_2"/>
    <property type="match status" value="1"/>
</dbReference>
<dbReference type="RefSeq" id="WP_166665441.1">
    <property type="nucleotide sequence ID" value="NZ_SNWQ01000006.1"/>
</dbReference>
<dbReference type="AlphaFoldDB" id="A0A4V3CA64"/>
<protein>
    <submittedName>
        <fullName evidence="2">Nucleotidyltransferase-like protein</fullName>
    </submittedName>
</protein>
<keyword evidence="3" id="KW-1185">Reference proteome</keyword>
<dbReference type="EMBL" id="SNWQ01000006">
    <property type="protein sequence ID" value="TDO49127.1"/>
    <property type="molecule type" value="Genomic_DNA"/>
</dbReference>
<gene>
    <name evidence="2" type="ORF">EV643_10696</name>
</gene>
<dbReference type="InterPro" id="IPR002934">
    <property type="entry name" value="Polymerase_NTP_transf_dom"/>
</dbReference>
<reference evidence="2 3" key="1">
    <citation type="submission" date="2019-03" db="EMBL/GenBank/DDBJ databases">
        <title>Genomic Encyclopedia of Type Strains, Phase III (KMG-III): the genomes of soil and plant-associated and newly described type strains.</title>
        <authorList>
            <person name="Whitman W."/>
        </authorList>
    </citation>
    <scope>NUCLEOTIDE SEQUENCE [LARGE SCALE GENOMIC DNA]</scope>
    <source>
        <strain evidence="2 3">VKM Ac-2527</strain>
    </source>
</reference>
<accession>A0A4V3CA64</accession>
<feature type="domain" description="Polymerase nucleotidyl transferase" evidence="1">
    <location>
        <begin position="105"/>
        <end position="149"/>
    </location>
</feature>
<organism evidence="2 3">
    <name type="scientific">Kribbella caucasensis</name>
    <dbReference type="NCBI Taxonomy" id="2512215"/>
    <lineage>
        <taxon>Bacteria</taxon>
        <taxon>Bacillati</taxon>
        <taxon>Actinomycetota</taxon>
        <taxon>Actinomycetes</taxon>
        <taxon>Propionibacteriales</taxon>
        <taxon>Kribbellaceae</taxon>
        <taxon>Kribbella</taxon>
    </lineage>
</organism>